<protein>
    <submittedName>
        <fullName evidence="2">Anti-anti-sigma regulatory factor</fullName>
    </submittedName>
</protein>
<dbReference type="InterPro" id="IPR036513">
    <property type="entry name" value="STAS_dom_sf"/>
</dbReference>
<reference evidence="2 3" key="1">
    <citation type="submission" date="2020-08" db="EMBL/GenBank/DDBJ databases">
        <title>Genomic Encyclopedia of Type Strains, Phase IV (KMG-IV): sequencing the most valuable type-strain genomes for metagenomic binning, comparative biology and taxonomic classification.</title>
        <authorList>
            <person name="Goeker M."/>
        </authorList>
    </citation>
    <scope>NUCLEOTIDE SEQUENCE [LARGE SCALE GENOMIC DNA]</scope>
    <source>
        <strain evidence="2 3">DSM 101535</strain>
    </source>
</reference>
<proteinExistence type="predicted"/>
<sequence length="103" mass="10656">MSITHVVAAGDLCLPSIRSLADDLSQAFAAGDAVRLDLSAVAAPDLSVVQLVESARRAACDEGRDFALAAPVGAPFRALLARAGFIPASDEDATFWFHGDSAQ</sequence>
<dbReference type="Gene3D" id="3.30.750.24">
    <property type="entry name" value="STAS domain"/>
    <property type="match status" value="1"/>
</dbReference>
<evidence type="ECO:0000313" key="3">
    <source>
        <dbReference type="Proteomes" id="UP000560131"/>
    </source>
</evidence>
<dbReference type="InterPro" id="IPR002645">
    <property type="entry name" value="STAS_dom"/>
</dbReference>
<evidence type="ECO:0000313" key="2">
    <source>
        <dbReference type="EMBL" id="MBB5725749.1"/>
    </source>
</evidence>
<comment type="caution">
    <text evidence="2">The sequence shown here is derived from an EMBL/GenBank/DDBJ whole genome shotgun (WGS) entry which is preliminary data.</text>
</comment>
<name>A0ABR6N4Q9_9SPHN</name>
<evidence type="ECO:0000259" key="1">
    <source>
        <dbReference type="PROSITE" id="PS50801"/>
    </source>
</evidence>
<accession>A0ABR6N4Q9</accession>
<dbReference type="SUPFAM" id="SSF52091">
    <property type="entry name" value="SpoIIaa-like"/>
    <property type="match status" value="1"/>
</dbReference>
<dbReference type="Pfam" id="PF13466">
    <property type="entry name" value="STAS_2"/>
    <property type="match status" value="1"/>
</dbReference>
<organism evidence="2 3">
    <name type="scientific">Sphingomonas endophytica</name>
    <dbReference type="NCBI Taxonomy" id="869719"/>
    <lineage>
        <taxon>Bacteria</taxon>
        <taxon>Pseudomonadati</taxon>
        <taxon>Pseudomonadota</taxon>
        <taxon>Alphaproteobacteria</taxon>
        <taxon>Sphingomonadales</taxon>
        <taxon>Sphingomonadaceae</taxon>
        <taxon>Sphingomonas</taxon>
    </lineage>
</organism>
<dbReference type="PROSITE" id="PS50801">
    <property type="entry name" value="STAS"/>
    <property type="match status" value="1"/>
</dbReference>
<feature type="domain" description="STAS" evidence="1">
    <location>
        <begin position="1"/>
        <end position="103"/>
    </location>
</feature>
<dbReference type="Proteomes" id="UP000560131">
    <property type="component" value="Unassembled WGS sequence"/>
</dbReference>
<dbReference type="InterPro" id="IPR058548">
    <property type="entry name" value="MlaB-like_STAS"/>
</dbReference>
<keyword evidence="3" id="KW-1185">Reference proteome</keyword>
<dbReference type="RefSeq" id="WP_184035672.1">
    <property type="nucleotide sequence ID" value="NZ_BAABAR010000004.1"/>
</dbReference>
<dbReference type="EMBL" id="JACIJN010000004">
    <property type="protein sequence ID" value="MBB5725749.1"/>
    <property type="molecule type" value="Genomic_DNA"/>
</dbReference>
<gene>
    <name evidence="2" type="ORF">FHS97_001675</name>
</gene>